<feature type="region of interest" description="Disordered" evidence="1">
    <location>
        <begin position="322"/>
        <end position="344"/>
    </location>
</feature>
<evidence type="ECO:0000259" key="3">
    <source>
        <dbReference type="Pfam" id="PF13472"/>
    </source>
</evidence>
<proteinExistence type="predicted"/>
<dbReference type="Pfam" id="PF17996">
    <property type="entry name" value="CE2_N"/>
    <property type="match status" value="1"/>
</dbReference>
<comment type="caution">
    <text evidence="5">The sequence shown here is derived from an EMBL/GenBank/DDBJ whole genome shotgun (WGS) entry which is preliminary data.</text>
</comment>
<dbReference type="PATRIC" id="fig|762836.4.peg.2834"/>
<evidence type="ECO:0000313" key="5">
    <source>
        <dbReference type="EMBL" id="OEZ99098.1"/>
    </source>
</evidence>
<evidence type="ECO:0000259" key="4">
    <source>
        <dbReference type="Pfam" id="PF17996"/>
    </source>
</evidence>
<accession>A0A1E7WKG3</accession>
<dbReference type="GO" id="GO:0008810">
    <property type="term" value="F:cellulase activity"/>
    <property type="evidence" value="ECO:0007669"/>
    <property type="project" value="UniProtKB-EC"/>
</dbReference>
<feature type="domain" description="Carbohydrate esterase 2 N-terminal" evidence="4">
    <location>
        <begin position="45"/>
        <end position="149"/>
    </location>
</feature>
<sequence length="360" mass="39040">MTTFTRIAALLPVIALACVVPVATAAVATTAATSITAADPHVARTGRSEVRPDGAVYFAYPGVGFAVAFDGTRAAMAVEASSDNSYFDVIVDGGAARKVHLAKGAQTLVLAEGLAAGPHRVEVVNRSETWLGKATLQRFDTDGAWLPAPALPQRKLLIMGDSVTCGEAIDRVPGAKKEASWWDARASYGMLLAQDLQAQVQLVCAGGRGLVRTWDNHTDQLNLPDYYQLAIADQQQPVKWDQRLYQPDLIISAIGTNDFNVGIPEREHYVSTYVQLVRTLLADHPKAKIVLTEGAMLKEQRKAALLDYIAETVRRVGDPRVQAVPSTTYPGDRQDAHPTREQNAAMARDLAPQMRKIMGW</sequence>
<dbReference type="EMBL" id="LROM01000088">
    <property type="protein sequence ID" value="OEZ99098.1"/>
    <property type="molecule type" value="Genomic_DNA"/>
</dbReference>
<dbReference type="Gene3D" id="2.60.120.260">
    <property type="entry name" value="Galactose-binding domain-like"/>
    <property type="match status" value="1"/>
</dbReference>
<keyword evidence="5" id="KW-0326">Glycosidase</keyword>
<name>A0A1E7WKG3_9BURK</name>
<dbReference type="InterPro" id="IPR050040">
    <property type="entry name" value="CE2A"/>
</dbReference>
<dbReference type="InterPro" id="IPR036514">
    <property type="entry name" value="SGNH_hydro_sf"/>
</dbReference>
<gene>
    <name evidence="5" type="primary">celE_1</name>
    <name evidence="5" type="ORF">DUPY_27520</name>
</gene>
<keyword evidence="2" id="KW-0732">Signal</keyword>
<feature type="chain" id="PRO_5009207208" evidence="2">
    <location>
        <begin position="26"/>
        <end position="360"/>
    </location>
</feature>
<dbReference type="AlphaFoldDB" id="A0A1E7WKG3"/>
<protein>
    <submittedName>
        <fullName evidence="5">Endoglucanase E</fullName>
        <ecNumber evidence="5">3.2.1.4</ecNumber>
    </submittedName>
</protein>
<dbReference type="InterPro" id="IPR013830">
    <property type="entry name" value="SGNH_hydro"/>
</dbReference>
<dbReference type="Gene3D" id="3.40.50.1110">
    <property type="entry name" value="SGNH hydrolase"/>
    <property type="match status" value="1"/>
</dbReference>
<feature type="signal peptide" evidence="2">
    <location>
        <begin position="1"/>
        <end position="25"/>
    </location>
</feature>
<dbReference type="SUPFAM" id="SSF52266">
    <property type="entry name" value="SGNH hydrolase"/>
    <property type="match status" value="1"/>
</dbReference>
<dbReference type="PROSITE" id="PS51257">
    <property type="entry name" value="PROKAR_LIPOPROTEIN"/>
    <property type="match status" value="1"/>
</dbReference>
<keyword evidence="5" id="KW-0378">Hydrolase</keyword>
<feature type="domain" description="SGNH hydrolase-type esterase" evidence="3">
    <location>
        <begin position="159"/>
        <end position="328"/>
    </location>
</feature>
<dbReference type="GO" id="GO:2000884">
    <property type="term" value="P:glucomannan catabolic process"/>
    <property type="evidence" value="ECO:0007669"/>
    <property type="project" value="InterPro"/>
</dbReference>
<dbReference type="PANTHER" id="PTHR37834">
    <property type="entry name" value="GDSL-LIKE LIPASE/ACYLHYDROLASE DOMAIN PROTEIN (AFU_ORTHOLOGUE AFUA_2G00620)"/>
    <property type="match status" value="1"/>
</dbReference>
<keyword evidence="6" id="KW-1185">Reference proteome</keyword>
<dbReference type="EC" id="3.2.1.4" evidence="5"/>
<reference evidence="6" key="1">
    <citation type="journal article" date="2016" name="Front. Microbiol.">
        <title>Molecular Keys to the Janthinobacterium and Duganella spp. Interaction with the Plant Pathogen Fusarium graminearum.</title>
        <authorList>
            <person name="Haack F.S."/>
            <person name="Poehlein A."/>
            <person name="Kroger C."/>
            <person name="Voigt C.A."/>
            <person name="Piepenbring M."/>
            <person name="Bode H.B."/>
            <person name="Daniel R."/>
            <person name="Schafer W."/>
            <person name="Streit W.R."/>
        </authorList>
    </citation>
    <scope>NUCLEOTIDE SEQUENCE [LARGE SCALE GENOMIC DNA]</scope>
    <source>
        <strain evidence="6">T54</strain>
    </source>
</reference>
<dbReference type="GO" id="GO:0016788">
    <property type="term" value="F:hydrolase activity, acting on ester bonds"/>
    <property type="evidence" value="ECO:0007669"/>
    <property type="project" value="UniProtKB-ARBA"/>
</dbReference>
<dbReference type="RefSeq" id="WP_070248954.1">
    <property type="nucleotide sequence ID" value="NZ_LROM01000088.1"/>
</dbReference>
<dbReference type="Proteomes" id="UP000175989">
    <property type="component" value="Unassembled WGS sequence"/>
</dbReference>
<evidence type="ECO:0000313" key="6">
    <source>
        <dbReference type="Proteomes" id="UP000175989"/>
    </source>
</evidence>
<dbReference type="Pfam" id="PF13472">
    <property type="entry name" value="Lipase_GDSL_2"/>
    <property type="match status" value="1"/>
</dbReference>
<evidence type="ECO:0000256" key="2">
    <source>
        <dbReference type="SAM" id="SignalP"/>
    </source>
</evidence>
<dbReference type="PANTHER" id="PTHR37834:SF2">
    <property type="entry name" value="ESTERASE, SGNH HYDROLASE-TYPE"/>
    <property type="match status" value="1"/>
</dbReference>
<dbReference type="OrthoDB" id="9801375at2"/>
<dbReference type="GO" id="GO:0045493">
    <property type="term" value="P:xylan catabolic process"/>
    <property type="evidence" value="ECO:0007669"/>
    <property type="project" value="InterPro"/>
</dbReference>
<dbReference type="NCBIfam" id="NF042969">
    <property type="entry name" value="AcxyGlmanDactase"/>
    <property type="match status" value="1"/>
</dbReference>
<evidence type="ECO:0000256" key="1">
    <source>
        <dbReference type="SAM" id="MobiDB-lite"/>
    </source>
</evidence>
<dbReference type="InterPro" id="IPR052762">
    <property type="entry name" value="PCW_deacetylase/CE"/>
</dbReference>
<organism evidence="5 6">
    <name type="scientific">Duganella phyllosphaerae</name>
    <dbReference type="NCBI Taxonomy" id="762836"/>
    <lineage>
        <taxon>Bacteria</taxon>
        <taxon>Pseudomonadati</taxon>
        <taxon>Pseudomonadota</taxon>
        <taxon>Betaproteobacteria</taxon>
        <taxon>Burkholderiales</taxon>
        <taxon>Oxalobacteraceae</taxon>
        <taxon>Telluria group</taxon>
        <taxon>Duganella</taxon>
    </lineage>
</organism>
<dbReference type="InterPro" id="IPR040794">
    <property type="entry name" value="CE2_N"/>
</dbReference>